<feature type="signal peptide" evidence="1">
    <location>
        <begin position="1"/>
        <end position="23"/>
    </location>
</feature>
<reference evidence="2 3" key="1">
    <citation type="submission" date="2023-09" db="EMBL/GenBank/DDBJ databases">
        <title>Thalassobella suaedae gen. nov., sp. nov., a marine bacterium of the family Flavobacteriaceae isolated from a halophyte Suaeda japonica.</title>
        <authorList>
            <person name="Lee S.Y."/>
            <person name="Hwang C.Y."/>
        </authorList>
    </citation>
    <scope>NUCLEOTIDE SEQUENCE [LARGE SCALE GENOMIC DNA]</scope>
    <source>
        <strain evidence="2 3">HL-DH14</strain>
    </source>
</reference>
<organism evidence="2 3">
    <name type="scientific">Thalassobellus suaedae</name>
    <dbReference type="NCBI Taxonomy" id="3074124"/>
    <lineage>
        <taxon>Bacteria</taxon>
        <taxon>Pseudomonadati</taxon>
        <taxon>Bacteroidota</taxon>
        <taxon>Flavobacteriia</taxon>
        <taxon>Flavobacteriales</taxon>
        <taxon>Flavobacteriaceae</taxon>
        <taxon>Thalassobellus</taxon>
    </lineage>
</organism>
<proteinExistence type="predicted"/>
<name>A0ABY9XWA3_9FLAO</name>
<dbReference type="EMBL" id="CP134537">
    <property type="protein sequence ID" value="WNH10241.1"/>
    <property type="molecule type" value="Genomic_DNA"/>
</dbReference>
<evidence type="ECO:0000256" key="1">
    <source>
        <dbReference type="SAM" id="SignalP"/>
    </source>
</evidence>
<dbReference type="RefSeq" id="WP_415866551.1">
    <property type="nucleotide sequence ID" value="NZ_CP134537.1"/>
</dbReference>
<keyword evidence="1" id="KW-0732">Signal</keyword>
<gene>
    <name evidence="2" type="ORF">RHP51_06050</name>
</gene>
<evidence type="ECO:0000313" key="2">
    <source>
        <dbReference type="EMBL" id="WNH10241.1"/>
    </source>
</evidence>
<dbReference type="PROSITE" id="PS51257">
    <property type="entry name" value="PROKAR_LIPOPROTEIN"/>
    <property type="match status" value="1"/>
</dbReference>
<feature type="chain" id="PRO_5045230290" evidence="1">
    <location>
        <begin position="24"/>
        <end position="227"/>
    </location>
</feature>
<dbReference type="Proteomes" id="UP001302806">
    <property type="component" value="Chromosome"/>
</dbReference>
<protein>
    <submittedName>
        <fullName evidence="2">Uncharacterized protein</fullName>
    </submittedName>
</protein>
<evidence type="ECO:0000313" key="3">
    <source>
        <dbReference type="Proteomes" id="UP001302806"/>
    </source>
</evidence>
<accession>A0ABY9XWA3</accession>
<sequence length="227" mass="25751">MKMILRPMLLLLFTIMSCLSCNNEELFIEFVAEIVEEPETPQEDNTNEDTDAEIDFALPCNFDLNTVQTGDIIVINCIMDLEGQSINLPPNVNLVYEGGDIINGTINVSDNTVISGELLNASLIIGGSTPQMKDTTFNFDPKRWGIVEGKVTNEVALSNRNILQNMIDQTKSMGIETFFIDKMDAYFHFDYGWYDSKGYNDMAIHLPSNFHLKMSDKTHLRLQPNHW</sequence>